<organism evidence="2 3">
    <name type="scientific">Vibrio variabilis</name>
    <dbReference type="NCBI Taxonomy" id="990271"/>
    <lineage>
        <taxon>Bacteria</taxon>
        <taxon>Pseudomonadati</taxon>
        <taxon>Pseudomonadota</taxon>
        <taxon>Gammaproteobacteria</taxon>
        <taxon>Vibrionales</taxon>
        <taxon>Vibrionaceae</taxon>
        <taxon>Vibrio</taxon>
    </lineage>
</organism>
<dbReference type="Proteomes" id="UP000029223">
    <property type="component" value="Unassembled WGS sequence"/>
</dbReference>
<gene>
    <name evidence="2" type="ORF">JCM19239_2664</name>
</gene>
<sequence>MAKKRFAVYGHYSDGTTQDVSSRAFWGTPNDTSVATSDGSLVTAQGVGVTQFTASFGGFDASSRIVVSDATIEGISVSPSDFNLALGREKQLKVFAHYSNGMTQDVTNASSWRSNASSIADSNGGQVVANNVGSTLITASYMGHEASSEVTVSDIAMIELTVKPKTVLLPNGETRLLQAYALFSDGSELDVTTTAKWGSSDHFKASVIEGYVTAKNTEGTVAITATYDEFSDSSSVAMTDASLSRLSIEPEFVFLGEGDDYQFEVIAHYSDRTSQNITHSVLWTTSDFSLAKVVEGLVTGKGTSGDVDIGAVYGGYETKARIQLTSATVERVEIDPDSISLGAGETYQLQATAFYSNGYSQQVTGTAKWSTSASSIASVQRGVVTGHGNSGTATISATYGKHKDSAMVTITDLAISKVSIEPEEFILGDGDRRQLKAYAHYVDGSSRVINDAALWGSDRPELASVTNGLVTSHATSGIATISVRYLAHEAHSKVNLIDATLEGVSIVPEDVTIGYGDTRLLKLVAHYSDNQVREISADEWHSSNESLVSVENGLITGIGNSGFVTVTAHYGKHTATSKVSLTNAVIRNVVIDPDSLTLRAGDKQRLRLLAFYSDGTNREVYSDAWFSSDGTQVSVADGLVSAHGSHGSVLITANYRSHTATSTVNLTDATLFKIWIDPDVFVLRNGERRKLTAYALYSDGAYQKIIPDSWESSDSTLIDVLEGDVRGHDFSGSATITAKYSGHVATSEGTLTSATVTDVAVLPTQLHWPKVTRNNWKHGLTTLMGQLKISPPQRRGQRVSPL</sequence>
<dbReference type="Pfam" id="PF02368">
    <property type="entry name" value="Big_2"/>
    <property type="match status" value="1"/>
</dbReference>
<reference evidence="3" key="1">
    <citation type="submission" date="2014-09" db="EMBL/GenBank/DDBJ databases">
        <title>Vibrio variabilis JCM 19239. (C206) whole genome shotgun sequence.</title>
        <authorList>
            <person name="Sawabe T."/>
            <person name="Meirelles P."/>
            <person name="Nakanishi M."/>
            <person name="Sayaka M."/>
            <person name="Hattori M."/>
            <person name="Ohkuma M."/>
        </authorList>
    </citation>
    <scope>NUCLEOTIDE SEQUENCE [LARGE SCALE GENOMIC DNA]</scope>
    <source>
        <strain evidence="3">JCM 19239</strain>
    </source>
</reference>
<dbReference type="SUPFAM" id="SSF49373">
    <property type="entry name" value="Invasin/intimin cell-adhesion fragments"/>
    <property type="match status" value="3"/>
</dbReference>
<dbReference type="Gene3D" id="2.60.40.1080">
    <property type="match status" value="9"/>
</dbReference>
<evidence type="ECO:0000259" key="1">
    <source>
        <dbReference type="SMART" id="SM00635"/>
    </source>
</evidence>
<accession>A0ABQ0JNJ9</accession>
<name>A0ABQ0JNJ9_9VIBR</name>
<evidence type="ECO:0000313" key="2">
    <source>
        <dbReference type="EMBL" id="GAL30318.1"/>
    </source>
</evidence>
<feature type="domain" description="BIG2" evidence="1">
    <location>
        <begin position="414"/>
        <end position="495"/>
    </location>
</feature>
<dbReference type="SMART" id="SM00635">
    <property type="entry name" value="BID_2"/>
    <property type="match status" value="7"/>
</dbReference>
<comment type="caution">
    <text evidence="2">The sequence shown here is derived from an EMBL/GenBank/DDBJ whole genome shotgun (WGS) entry which is preliminary data.</text>
</comment>
<feature type="domain" description="BIG2" evidence="1">
    <location>
        <begin position="328"/>
        <end position="409"/>
    </location>
</feature>
<feature type="domain" description="BIG2" evidence="1">
    <location>
        <begin position="242"/>
        <end position="323"/>
    </location>
</feature>
<dbReference type="InterPro" id="IPR003343">
    <property type="entry name" value="Big_2"/>
</dbReference>
<keyword evidence="3" id="KW-1185">Reference proteome</keyword>
<feature type="domain" description="BIG2" evidence="1">
    <location>
        <begin position="585"/>
        <end position="665"/>
    </location>
</feature>
<feature type="domain" description="BIG2" evidence="1">
    <location>
        <begin position="500"/>
        <end position="580"/>
    </location>
</feature>
<evidence type="ECO:0000313" key="3">
    <source>
        <dbReference type="Proteomes" id="UP000029223"/>
    </source>
</evidence>
<proteinExistence type="predicted"/>
<reference evidence="3" key="2">
    <citation type="submission" date="2014-09" db="EMBL/GenBank/DDBJ databases">
        <authorList>
            <consortium name="NBRP consortium"/>
            <person name="Sawabe T."/>
            <person name="Meirelles P."/>
            <person name="Nakanishi M."/>
            <person name="Sayaka M."/>
            <person name="Hattori M."/>
            <person name="Ohkuma M."/>
        </authorList>
    </citation>
    <scope>NUCLEOTIDE SEQUENCE [LARGE SCALE GENOMIC DNA]</scope>
    <source>
        <strain evidence="3">JCM 19239</strain>
    </source>
</reference>
<feature type="domain" description="BIG2" evidence="1">
    <location>
        <begin position="156"/>
        <end position="237"/>
    </location>
</feature>
<dbReference type="EMBL" id="BBMS01000091">
    <property type="protein sequence ID" value="GAL30318.1"/>
    <property type="molecule type" value="Genomic_DNA"/>
</dbReference>
<feature type="domain" description="BIG2" evidence="1">
    <location>
        <begin position="71"/>
        <end position="151"/>
    </location>
</feature>
<dbReference type="InterPro" id="IPR008964">
    <property type="entry name" value="Invasin/intimin_cell_adhesion"/>
</dbReference>
<protein>
    <submittedName>
        <fullName evidence="2">Bacterial Ig-like domain (Group 2) protein</fullName>
    </submittedName>
</protein>